<dbReference type="EMBL" id="JAGMUV010000002">
    <property type="protein sequence ID" value="KAH7171141.1"/>
    <property type="molecule type" value="Genomic_DNA"/>
</dbReference>
<feature type="chain" id="PRO_5040189600" description="Secreted protein" evidence="1">
    <location>
        <begin position="27"/>
        <end position="80"/>
    </location>
</feature>
<keyword evidence="1" id="KW-0732">Signal</keyword>
<name>A0A9P9JM41_9HYPO</name>
<evidence type="ECO:0008006" key="4">
    <source>
        <dbReference type="Google" id="ProtNLM"/>
    </source>
</evidence>
<reference evidence="2" key="1">
    <citation type="journal article" date="2021" name="Nat. Commun.">
        <title>Genetic determinants of endophytism in the Arabidopsis root mycobiome.</title>
        <authorList>
            <person name="Mesny F."/>
            <person name="Miyauchi S."/>
            <person name="Thiergart T."/>
            <person name="Pickel B."/>
            <person name="Atanasova L."/>
            <person name="Karlsson M."/>
            <person name="Huettel B."/>
            <person name="Barry K.W."/>
            <person name="Haridas S."/>
            <person name="Chen C."/>
            <person name="Bauer D."/>
            <person name="Andreopoulos W."/>
            <person name="Pangilinan J."/>
            <person name="LaButti K."/>
            <person name="Riley R."/>
            <person name="Lipzen A."/>
            <person name="Clum A."/>
            <person name="Drula E."/>
            <person name="Henrissat B."/>
            <person name="Kohler A."/>
            <person name="Grigoriev I.V."/>
            <person name="Martin F.M."/>
            <person name="Hacquard S."/>
        </authorList>
    </citation>
    <scope>NUCLEOTIDE SEQUENCE</scope>
    <source>
        <strain evidence="2">MPI-CAGE-AT-0147</strain>
    </source>
</reference>
<protein>
    <recommendedName>
        <fullName evidence="4">Secreted protein</fullName>
    </recommendedName>
</protein>
<accession>A0A9P9JM41</accession>
<sequence length="80" mass="8722">MRLAPIGRIGSPTLATLLMFLDPCFSAPRSMLVEIITLYAPCTPCVTLIGLSAWGRSLPAKKSSFSPLCRARANHHHFIV</sequence>
<dbReference type="Proteomes" id="UP000738349">
    <property type="component" value="Unassembled WGS sequence"/>
</dbReference>
<organism evidence="2 3">
    <name type="scientific">Dactylonectria macrodidyma</name>
    <dbReference type="NCBI Taxonomy" id="307937"/>
    <lineage>
        <taxon>Eukaryota</taxon>
        <taxon>Fungi</taxon>
        <taxon>Dikarya</taxon>
        <taxon>Ascomycota</taxon>
        <taxon>Pezizomycotina</taxon>
        <taxon>Sordariomycetes</taxon>
        <taxon>Hypocreomycetidae</taxon>
        <taxon>Hypocreales</taxon>
        <taxon>Nectriaceae</taxon>
        <taxon>Dactylonectria</taxon>
    </lineage>
</organism>
<evidence type="ECO:0000313" key="2">
    <source>
        <dbReference type="EMBL" id="KAH7171141.1"/>
    </source>
</evidence>
<proteinExistence type="predicted"/>
<evidence type="ECO:0000256" key="1">
    <source>
        <dbReference type="SAM" id="SignalP"/>
    </source>
</evidence>
<feature type="signal peptide" evidence="1">
    <location>
        <begin position="1"/>
        <end position="26"/>
    </location>
</feature>
<comment type="caution">
    <text evidence="2">The sequence shown here is derived from an EMBL/GenBank/DDBJ whole genome shotgun (WGS) entry which is preliminary data.</text>
</comment>
<dbReference type="AlphaFoldDB" id="A0A9P9JM41"/>
<keyword evidence="3" id="KW-1185">Reference proteome</keyword>
<evidence type="ECO:0000313" key="3">
    <source>
        <dbReference type="Proteomes" id="UP000738349"/>
    </source>
</evidence>
<gene>
    <name evidence="2" type="ORF">EDB81DRAFT_191620</name>
</gene>